<evidence type="ECO:0000259" key="2">
    <source>
        <dbReference type="Pfam" id="PF07905"/>
    </source>
</evidence>
<feature type="domain" description="PucR C-terminal helix-turn-helix" evidence="3">
    <location>
        <begin position="530"/>
        <end position="587"/>
    </location>
</feature>
<dbReference type="InterPro" id="IPR025736">
    <property type="entry name" value="PucR_C-HTH_dom"/>
</dbReference>
<evidence type="ECO:0000313" key="4">
    <source>
        <dbReference type="EMBL" id="GAA2418424.1"/>
    </source>
</evidence>
<comment type="caution">
    <text evidence="4">The sequence shown here is derived from an EMBL/GenBank/DDBJ whole genome shotgun (WGS) entry which is preliminary data.</text>
</comment>
<dbReference type="InterPro" id="IPR042070">
    <property type="entry name" value="PucR_C-HTH_sf"/>
</dbReference>
<dbReference type="PANTHER" id="PTHR33744:SF17">
    <property type="entry name" value="CONSERVED PROTEIN"/>
    <property type="match status" value="1"/>
</dbReference>
<dbReference type="EMBL" id="BAAATJ010000044">
    <property type="protein sequence ID" value="GAA2418424.1"/>
    <property type="molecule type" value="Genomic_DNA"/>
</dbReference>
<proteinExistence type="predicted"/>
<evidence type="ECO:0000256" key="1">
    <source>
        <dbReference type="SAM" id="MobiDB-lite"/>
    </source>
</evidence>
<protein>
    <submittedName>
        <fullName evidence="4">PucR family transcriptional regulator ligand-binding domain-containing protein</fullName>
    </submittedName>
</protein>
<name>A0ABP5W2U3_9ACTN</name>
<dbReference type="Pfam" id="PF13556">
    <property type="entry name" value="HTH_30"/>
    <property type="match status" value="1"/>
</dbReference>
<keyword evidence="5" id="KW-1185">Reference proteome</keyword>
<dbReference type="InterPro" id="IPR012914">
    <property type="entry name" value="PucR_dom"/>
</dbReference>
<feature type="domain" description="Purine catabolism PurC-like" evidence="2">
    <location>
        <begin position="6"/>
        <end position="120"/>
    </location>
</feature>
<organism evidence="4 5">
    <name type="scientific">Streptomyces glaucosporus</name>
    <dbReference type="NCBI Taxonomy" id="284044"/>
    <lineage>
        <taxon>Bacteria</taxon>
        <taxon>Bacillati</taxon>
        <taxon>Actinomycetota</taxon>
        <taxon>Actinomycetes</taxon>
        <taxon>Kitasatosporales</taxon>
        <taxon>Streptomycetaceae</taxon>
        <taxon>Streptomyces</taxon>
    </lineage>
</organism>
<evidence type="ECO:0000259" key="3">
    <source>
        <dbReference type="Pfam" id="PF13556"/>
    </source>
</evidence>
<evidence type="ECO:0000313" key="5">
    <source>
        <dbReference type="Proteomes" id="UP001500058"/>
    </source>
</evidence>
<dbReference type="RefSeq" id="WP_344633955.1">
    <property type="nucleotide sequence ID" value="NZ_BAAATJ010000044.1"/>
</dbReference>
<feature type="region of interest" description="Disordered" evidence="1">
    <location>
        <begin position="388"/>
        <end position="426"/>
    </location>
</feature>
<sequence>MRLRALLETESLGLRLLNGEEELDRSVRGVMTTDLRDPSRYLSGGELVLTGLAWRRSPEDSEPFVRVLAAAGVAALAAGEAELGTVPEDLVRACARHRMPLFSVDEDVAFATITEHVARQVSGERAGDLAAVVERHRRLMSSGPEGGGPDAVLDLLGSDLDLRAWVLSSTGRPVAGAHAGRLSPEARARLAGEHLAAVRAGHRGPHRAVVEGVVHSLFPVHGEERDPREAVLSALPSWVLVVEADAGDWPAERLDLLRGVTQLIAVERERRDAARTVGRRLAQEVLELVRTGAPPAEIAARLRVAVPVLLPGAGAAPHWQVVVARVDWEGPAAPSGERLARAAAALLEETLADPRSSGGETGDRVAVALAGDEAVAFVPLPALSGDSGLAGAPGNAEDAGDARDSGGAAAGEDGDSGSTGGAGDAALGPAALLESVRSPLERGLEGGGRLTLGVSAAVHSPDGLHGALEEARHARRVAAARPGRVCAAGHEELASHVLLLPFVPDDVRRAFTARLLDPLREYDRRHRAELVPTLEAFLESDGSWTRCAARLHLHVNTLRYRVGRIEQLTGRDLSRLEDKVDFFLALRMG</sequence>
<dbReference type="InterPro" id="IPR051448">
    <property type="entry name" value="CdaR-like_regulators"/>
</dbReference>
<dbReference type="Pfam" id="PF07905">
    <property type="entry name" value="PucR"/>
    <property type="match status" value="1"/>
</dbReference>
<dbReference type="Proteomes" id="UP001500058">
    <property type="component" value="Unassembled WGS sequence"/>
</dbReference>
<dbReference type="Gene3D" id="1.10.10.2840">
    <property type="entry name" value="PucR C-terminal helix-turn-helix domain"/>
    <property type="match status" value="1"/>
</dbReference>
<gene>
    <name evidence="4" type="ORF">GCM10010420_56150</name>
</gene>
<dbReference type="PANTHER" id="PTHR33744">
    <property type="entry name" value="CARBOHYDRATE DIACID REGULATOR"/>
    <property type="match status" value="1"/>
</dbReference>
<accession>A0ABP5W2U3</accession>
<reference evidence="5" key="1">
    <citation type="journal article" date="2019" name="Int. J. Syst. Evol. Microbiol.">
        <title>The Global Catalogue of Microorganisms (GCM) 10K type strain sequencing project: providing services to taxonomists for standard genome sequencing and annotation.</title>
        <authorList>
            <consortium name="The Broad Institute Genomics Platform"/>
            <consortium name="The Broad Institute Genome Sequencing Center for Infectious Disease"/>
            <person name="Wu L."/>
            <person name="Ma J."/>
        </authorList>
    </citation>
    <scope>NUCLEOTIDE SEQUENCE [LARGE SCALE GENOMIC DNA]</scope>
    <source>
        <strain evidence="5">JCM 6921</strain>
    </source>
</reference>